<accession>A0A1R3KSB6</accession>
<proteinExistence type="predicted"/>
<organism evidence="1 2">
    <name type="scientific">Corchorus olitorius</name>
    <dbReference type="NCBI Taxonomy" id="93759"/>
    <lineage>
        <taxon>Eukaryota</taxon>
        <taxon>Viridiplantae</taxon>
        <taxon>Streptophyta</taxon>
        <taxon>Embryophyta</taxon>
        <taxon>Tracheophyta</taxon>
        <taxon>Spermatophyta</taxon>
        <taxon>Magnoliopsida</taxon>
        <taxon>eudicotyledons</taxon>
        <taxon>Gunneridae</taxon>
        <taxon>Pentapetalae</taxon>
        <taxon>rosids</taxon>
        <taxon>malvids</taxon>
        <taxon>Malvales</taxon>
        <taxon>Malvaceae</taxon>
        <taxon>Grewioideae</taxon>
        <taxon>Apeibeae</taxon>
        <taxon>Corchorus</taxon>
    </lineage>
</organism>
<dbReference type="Pfam" id="PF01777">
    <property type="entry name" value="Ribosomal_L27e"/>
    <property type="match status" value="1"/>
</dbReference>
<dbReference type="GO" id="GO:0005840">
    <property type="term" value="C:ribosome"/>
    <property type="evidence" value="ECO:0007669"/>
    <property type="project" value="InterPro"/>
</dbReference>
<dbReference type="EMBL" id="AWUE01012081">
    <property type="protein sequence ID" value="OMP09993.1"/>
    <property type="molecule type" value="Genomic_DNA"/>
</dbReference>
<dbReference type="Proteomes" id="UP000187203">
    <property type="component" value="Unassembled WGS sequence"/>
</dbReference>
<dbReference type="GO" id="GO:0003735">
    <property type="term" value="F:structural constituent of ribosome"/>
    <property type="evidence" value="ECO:0007669"/>
    <property type="project" value="InterPro"/>
</dbReference>
<dbReference type="OrthoDB" id="10550287at2759"/>
<evidence type="ECO:0000313" key="2">
    <source>
        <dbReference type="Proteomes" id="UP000187203"/>
    </source>
</evidence>
<dbReference type="AlphaFoldDB" id="A0A1R3KSB6"/>
<dbReference type="InterPro" id="IPR001141">
    <property type="entry name" value="Ribosomal_eL27"/>
</dbReference>
<keyword evidence="2" id="KW-1185">Reference proteome</keyword>
<reference evidence="2" key="1">
    <citation type="submission" date="2013-09" db="EMBL/GenBank/DDBJ databases">
        <title>Corchorus olitorius genome sequencing.</title>
        <authorList>
            <person name="Alam M."/>
            <person name="Haque M.S."/>
            <person name="Islam M.S."/>
            <person name="Emdad E.M."/>
            <person name="Islam M.M."/>
            <person name="Ahmed B."/>
            <person name="Halim A."/>
            <person name="Hossen Q.M.M."/>
            <person name="Hossain M.Z."/>
            <person name="Ahmed R."/>
            <person name="Khan M.M."/>
            <person name="Islam R."/>
            <person name="Rashid M.M."/>
            <person name="Khan S.A."/>
            <person name="Rahman M.S."/>
            <person name="Alam M."/>
            <person name="Yahiya A.S."/>
            <person name="Khan M.S."/>
            <person name="Azam M.S."/>
            <person name="Haque T."/>
            <person name="Lashkar M.Z.H."/>
            <person name="Akhand A.I."/>
            <person name="Morshed G."/>
            <person name="Roy S."/>
            <person name="Uddin K.S."/>
            <person name="Rabeya T."/>
            <person name="Hossain A.S."/>
            <person name="Chowdhury A."/>
            <person name="Snigdha A.R."/>
            <person name="Mortoza M.S."/>
            <person name="Matin S.A."/>
            <person name="Hoque S.M.E."/>
            <person name="Islam M.K."/>
            <person name="Roy D.K."/>
            <person name="Haider R."/>
            <person name="Moosa M.M."/>
            <person name="Elias S.M."/>
            <person name="Hasan A.M."/>
            <person name="Jahan S."/>
            <person name="Shafiuddin M."/>
            <person name="Mahmood N."/>
            <person name="Shommy N.S."/>
        </authorList>
    </citation>
    <scope>NUCLEOTIDE SEQUENCE [LARGE SCALE GENOMIC DNA]</scope>
    <source>
        <strain evidence="2">cv. O-4</strain>
    </source>
</reference>
<protein>
    <submittedName>
        <fullName evidence="1">Uncharacterized protein</fullName>
    </submittedName>
</protein>
<dbReference type="GO" id="GO:0006412">
    <property type="term" value="P:translation"/>
    <property type="evidence" value="ECO:0007669"/>
    <property type="project" value="InterPro"/>
</dbReference>
<sequence length="54" mass="6370">MKVSACKATKEKFEERFKTGKNRWFHKVEDFHEMETSTLMHFDMLGTTALSEIS</sequence>
<evidence type="ECO:0000313" key="1">
    <source>
        <dbReference type="EMBL" id="OMP09993.1"/>
    </source>
</evidence>
<name>A0A1R3KSB6_9ROSI</name>
<gene>
    <name evidence="1" type="ORF">COLO4_04923</name>
</gene>
<comment type="caution">
    <text evidence="1">The sequence shown here is derived from an EMBL/GenBank/DDBJ whole genome shotgun (WGS) entry which is preliminary data.</text>
</comment>